<name>A0A3D9DU83_9GAMM</name>
<evidence type="ECO:0000259" key="1">
    <source>
        <dbReference type="Pfam" id="PF00535"/>
    </source>
</evidence>
<dbReference type="OrthoDB" id="5465469at2"/>
<dbReference type="Proteomes" id="UP000256334">
    <property type="component" value="Unassembled WGS sequence"/>
</dbReference>
<dbReference type="EMBL" id="QRDJ01000008">
    <property type="protein sequence ID" value="REC94323.1"/>
    <property type="molecule type" value="Genomic_DNA"/>
</dbReference>
<dbReference type="Gene3D" id="3.90.550.10">
    <property type="entry name" value="Spore Coat Polysaccharide Biosynthesis Protein SpsA, Chain A"/>
    <property type="match status" value="1"/>
</dbReference>
<accession>A0A3D9DU83</accession>
<protein>
    <submittedName>
        <fullName evidence="2">Glycosyl transferase family 2</fullName>
    </submittedName>
</protein>
<proteinExistence type="predicted"/>
<comment type="caution">
    <text evidence="2">The sequence shown here is derived from an EMBL/GenBank/DDBJ whole genome shotgun (WGS) entry which is preliminary data.</text>
</comment>
<keyword evidence="2" id="KW-0808">Transferase</keyword>
<dbReference type="SUPFAM" id="SSF53448">
    <property type="entry name" value="Nucleotide-diphospho-sugar transferases"/>
    <property type="match status" value="1"/>
</dbReference>
<organism evidence="2 3">
    <name type="scientific">Kushneria indalinina DSM 14324</name>
    <dbReference type="NCBI Taxonomy" id="1122140"/>
    <lineage>
        <taxon>Bacteria</taxon>
        <taxon>Pseudomonadati</taxon>
        <taxon>Pseudomonadota</taxon>
        <taxon>Gammaproteobacteria</taxon>
        <taxon>Oceanospirillales</taxon>
        <taxon>Halomonadaceae</taxon>
        <taxon>Kushneria</taxon>
    </lineage>
</organism>
<dbReference type="RefSeq" id="WP_115854905.1">
    <property type="nucleotide sequence ID" value="NZ_QRDJ01000008.1"/>
</dbReference>
<feature type="domain" description="Glycosyltransferase 2-like" evidence="1">
    <location>
        <begin position="53"/>
        <end position="175"/>
    </location>
</feature>
<dbReference type="GO" id="GO:0016740">
    <property type="term" value="F:transferase activity"/>
    <property type="evidence" value="ECO:0007669"/>
    <property type="project" value="UniProtKB-KW"/>
</dbReference>
<dbReference type="InterPro" id="IPR001173">
    <property type="entry name" value="Glyco_trans_2-like"/>
</dbReference>
<gene>
    <name evidence="2" type="ORF">C8D72_2694</name>
</gene>
<evidence type="ECO:0000313" key="2">
    <source>
        <dbReference type="EMBL" id="REC94323.1"/>
    </source>
</evidence>
<reference evidence="2 3" key="1">
    <citation type="submission" date="2018-07" db="EMBL/GenBank/DDBJ databases">
        <title>Genomic Encyclopedia of Type Strains, Phase IV (KMG-IV): sequencing the most valuable type-strain genomes for metagenomic binning, comparative biology and taxonomic classification.</title>
        <authorList>
            <person name="Goeker M."/>
        </authorList>
    </citation>
    <scope>NUCLEOTIDE SEQUENCE [LARGE SCALE GENOMIC DNA]</scope>
    <source>
        <strain evidence="2 3">DSM 14324</strain>
    </source>
</reference>
<sequence>MHRYINRKLFKLSAFYLKCYFFILNRFNSKSLESKNQEIVVSLTTHTARINDVYLTLESLFHQTTDGYSVYLYISQEDRKKIGHLPQTLKRLQSRGLNIIFIENDYRSYNKLIHALEQHREKLIVTADDDTMYPQNWLDRLIEGHQKHPNCIICHRGHIWSESTPGAQEINYNLIKNKNSHIANQPSYKLMPTGNSGVLYPPGSLDDIVFNAKLFTELAPTADDIWFKICSLKKGTPCIRINNKNMEFAPTEASAKSALHEENIKKNGNDRQLKACLEHFPEVKKLLFD</sequence>
<dbReference type="Pfam" id="PF00535">
    <property type="entry name" value="Glycos_transf_2"/>
    <property type="match status" value="1"/>
</dbReference>
<dbReference type="InterPro" id="IPR029044">
    <property type="entry name" value="Nucleotide-diphossugar_trans"/>
</dbReference>
<dbReference type="AlphaFoldDB" id="A0A3D9DU83"/>
<keyword evidence="3" id="KW-1185">Reference proteome</keyword>
<dbReference type="CDD" id="cd00761">
    <property type="entry name" value="Glyco_tranf_GTA_type"/>
    <property type="match status" value="1"/>
</dbReference>
<evidence type="ECO:0000313" key="3">
    <source>
        <dbReference type="Proteomes" id="UP000256334"/>
    </source>
</evidence>